<feature type="domain" description="HTH tetR-type" evidence="3">
    <location>
        <begin position="9"/>
        <end position="69"/>
    </location>
</feature>
<dbReference type="RefSeq" id="WP_216814928.1">
    <property type="nucleotide sequence ID" value="NZ_JAELVF020000001.1"/>
</dbReference>
<dbReference type="PROSITE" id="PS50977">
    <property type="entry name" value="HTH_TETR_2"/>
    <property type="match status" value="1"/>
</dbReference>
<evidence type="ECO:0000256" key="1">
    <source>
        <dbReference type="ARBA" id="ARBA00023125"/>
    </source>
</evidence>
<dbReference type="GO" id="GO:0000976">
    <property type="term" value="F:transcription cis-regulatory region binding"/>
    <property type="evidence" value="ECO:0007669"/>
    <property type="project" value="TreeGrafter"/>
</dbReference>
<dbReference type="InterPro" id="IPR050109">
    <property type="entry name" value="HTH-type_TetR-like_transc_reg"/>
</dbReference>
<comment type="caution">
    <text evidence="4">The sequence shown here is derived from an EMBL/GenBank/DDBJ whole genome shotgun (WGS) entry which is preliminary data.</text>
</comment>
<evidence type="ECO:0000313" key="5">
    <source>
        <dbReference type="Proteomes" id="UP000694501"/>
    </source>
</evidence>
<proteinExistence type="predicted"/>
<keyword evidence="5" id="KW-1185">Reference proteome</keyword>
<evidence type="ECO:0000313" key="4">
    <source>
        <dbReference type="EMBL" id="MBU7598000.1"/>
    </source>
</evidence>
<dbReference type="EMBL" id="JAELVF020000001">
    <property type="protein sequence ID" value="MBU7598000.1"/>
    <property type="molecule type" value="Genomic_DNA"/>
</dbReference>
<organism evidence="4 5">
    <name type="scientific">Streptomyces tardus</name>
    <dbReference type="NCBI Taxonomy" id="2780544"/>
    <lineage>
        <taxon>Bacteria</taxon>
        <taxon>Bacillati</taxon>
        <taxon>Actinomycetota</taxon>
        <taxon>Actinomycetes</taxon>
        <taxon>Kitasatosporales</taxon>
        <taxon>Streptomycetaceae</taxon>
        <taxon>Streptomyces</taxon>
    </lineage>
</organism>
<dbReference type="PANTHER" id="PTHR30055:SF187">
    <property type="entry name" value="TRANSCRIPTIONAL REGULATORY PROTEIN"/>
    <property type="match status" value="1"/>
</dbReference>
<dbReference type="Proteomes" id="UP000694501">
    <property type="component" value="Unassembled WGS sequence"/>
</dbReference>
<evidence type="ECO:0000256" key="2">
    <source>
        <dbReference type="PROSITE-ProRule" id="PRU00335"/>
    </source>
</evidence>
<accession>A0A949JPR1</accession>
<dbReference type="Pfam" id="PF00440">
    <property type="entry name" value="TetR_N"/>
    <property type="match status" value="1"/>
</dbReference>
<dbReference type="InterPro" id="IPR001647">
    <property type="entry name" value="HTH_TetR"/>
</dbReference>
<sequence>MARKQRRGEETAERLLDAALAVYTSVGQPGFTVQAVADRSGVSLGSLYHHFGSFDGLAAALYTRCMEQLCGETNAALLRTRTTRTGTRAFVESYLRFTEEHPDVALFIHASSHSSYLSTHAEQIRAAKEPMRQALAEWLGPRMAAGEIAPMPPEVIEVLVVGPLAETAGRWFSEFYDIDLRTAARVLPDRIWRSLRPD</sequence>
<dbReference type="PANTHER" id="PTHR30055">
    <property type="entry name" value="HTH-TYPE TRANSCRIPTIONAL REGULATOR RUTR"/>
    <property type="match status" value="1"/>
</dbReference>
<evidence type="ECO:0000259" key="3">
    <source>
        <dbReference type="PROSITE" id="PS50977"/>
    </source>
</evidence>
<name>A0A949JPR1_9ACTN</name>
<protein>
    <submittedName>
        <fullName evidence="4">TetR/AcrR family transcriptional regulator</fullName>
    </submittedName>
</protein>
<feature type="DNA-binding region" description="H-T-H motif" evidence="2">
    <location>
        <begin position="32"/>
        <end position="51"/>
    </location>
</feature>
<gene>
    <name evidence="4" type="ORF">JGS22_010355</name>
</gene>
<keyword evidence="1 2" id="KW-0238">DNA-binding</keyword>
<dbReference type="AlphaFoldDB" id="A0A949JPR1"/>
<reference evidence="4" key="1">
    <citation type="submission" date="2021-06" db="EMBL/GenBank/DDBJ databases">
        <title>Sequencing of actinobacteria type strains.</title>
        <authorList>
            <person name="Nguyen G.-S."/>
            <person name="Wentzel A."/>
        </authorList>
    </citation>
    <scope>NUCLEOTIDE SEQUENCE</scope>
    <source>
        <strain evidence="4">P38-E01</strain>
    </source>
</reference>
<dbReference type="GO" id="GO:0003700">
    <property type="term" value="F:DNA-binding transcription factor activity"/>
    <property type="evidence" value="ECO:0007669"/>
    <property type="project" value="TreeGrafter"/>
</dbReference>